<evidence type="ECO:0000256" key="1">
    <source>
        <dbReference type="ARBA" id="ARBA00023015"/>
    </source>
</evidence>
<dbReference type="SUPFAM" id="SSF100950">
    <property type="entry name" value="NagB/RpiA/CoA transferase-like"/>
    <property type="match status" value="1"/>
</dbReference>
<keyword evidence="3" id="KW-0804">Transcription</keyword>
<proteinExistence type="predicted"/>
<feature type="domain" description="HTH deoR-type" evidence="4">
    <location>
        <begin position="19"/>
        <end position="74"/>
    </location>
</feature>
<comment type="caution">
    <text evidence="5">The sequence shown here is derived from an EMBL/GenBank/DDBJ whole genome shotgun (WGS) entry which is preliminary data.</text>
</comment>
<dbReference type="PANTHER" id="PTHR30363:SF44">
    <property type="entry name" value="AGA OPERON TRANSCRIPTIONAL REPRESSOR-RELATED"/>
    <property type="match status" value="1"/>
</dbReference>
<dbReference type="OrthoDB" id="9814815at2"/>
<name>A0A0J1GFX4_9GAMM</name>
<dbReference type="InterPro" id="IPR036390">
    <property type="entry name" value="WH_DNA-bd_sf"/>
</dbReference>
<evidence type="ECO:0000256" key="3">
    <source>
        <dbReference type="ARBA" id="ARBA00023163"/>
    </source>
</evidence>
<keyword evidence="2" id="KW-0238">DNA-binding</keyword>
<evidence type="ECO:0000256" key="2">
    <source>
        <dbReference type="ARBA" id="ARBA00023125"/>
    </source>
</evidence>
<dbReference type="InterPro" id="IPR014036">
    <property type="entry name" value="DeoR-like_C"/>
</dbReference>
<dbReference type="InterPro" id="IPR018356">
    <property type="entry name" value="Tscrpt_reg_HTH_DeoR_CS"/>
</dbReference>
<keyword evidence="6" id="KW-1185">Reference proteome</keyword>
<dbReference type="PANTHER" id="PTHR30363">
    <property type="entry name" value="HTH-TYPE TRANSCRIPTIONAL REGULATOR SRLR-RELATED"/>
    <property type="match status" value="1"/>
</dbReference>
<evidence type="ECO:0000313" key="6">
    <source>
        <dbReference type="Proteomes" id="UP000036426"/>
    </source>
</evidence>
<organism evidence="5 6">
    <name type="scientific">Photobacterium aphoticum</name>
    <dbReference type="NCBI Taxonomy" id="754436"/>
    <lineage>
        <taxon>Bacteria</taxon>
        <taxon>Pseudomonadati</taxon>
        <taxon>Pseudomonadota</taxon>
        <taxon>Gammaproteobacteria</taxon>
        <taxon>Vibrionales</taxon>
        <taxon>Vibrionaceae</taxon>
        <taxon>Photobacterium</taxon>
    </lineage>
</organism>
<dbReference type="GO" id="GO:0003700">
    <property type="term" value="F:DNA-binding transcription factor activity"/>
    <property type="evidence" value="ECO:0007669"/>
    <property type="project" value="InterPro"/>
</dbReference>
<dbReference type="PROSITE" id="PS51000">
    <property type="entry name" value="HTH_DEOR_2"/>
    <property type="match status" value="1"/>
</dbReference>
<keyword evidence="1" id="KW-0805">Transcription regulation</keyword>
<gene>
    <name evidence="5" type="ORF">ABT58_21700</name>
</gene>
<dbReference type="SMART" id="SM00420">
    <property type="entry name" value="HTH_DEOR"/>
    <property type="match status" value="1"/>
</dbReference>
<dbReference type="AlphaFoldDB" id="A0A0J1GFX4"/>
<protein>
    <recommendedName>
        <fullName evidence="4">HTH deoR-type domain-containing protein</fullName>
    </recommendedName>
</protein>
<evidence type="ECO:0000313" key="5">
    <source>
        <dbReference type="EMBL" id="KLU98599.1"/>
    </source>
</evidence>
<dbReference type="InterPro" id="IPR037171">
    <property type="entry name" value="NagB/RpiA_transferase-like"/>
</dbReference>
<accession>A0A0J1GFX4</accession>
<dbReference type="EMBL" id="LDOV01000047">
    <property type="protein sequence ID" value="KLU98599.1"/>
    <property type="molecule type" value="Genomic_DNA"/>
</dbReference>
<dbReference type="SMART" id="SM01134">
    <property type="entry name" value="DeoRC"/>
    <property type="match status" value="1"/>
</dbReference>
<dbReference type="SUPFAM" id="SSF46785">
    <property type="entry name" value="Winged helix' DNA-binding domain"/>
    <property type="match status" value="1"/>
</dbReference>
<dbReference type="GO" id="GO:0003677">
    <property type="term" value="F:DNA binding"/>
    <property type="evidence" value="ECO:0007669"/>
    <property type="project" value="UniProtKB-KW"/>
</dbReference>
<dbReference type="InterPro" id="IPR050313">
    <property type="entry name" value="Carb_Metab_HTH_regulators"/>
</dbReference>
<dbReference type="Proteomes" id="UP000036426">
    <property type="component" value="Unassembled WGS sequence"/>
</dbReference>
<evidence type="ECO:0000259" key="4">
    <source>
        <dbReference type="PROSITE" id="PS51000"/>
    </source>
</evidence>
<dbReference type="InterPro" id="IPR001034">
    <property type="entry name" value="DeoR_HTH"/>
</dbReference>
<dbReference type="Pfam" id="PF08220">
    <property type="entry name" value="HTH_DeoR"/>
    <property type="match status" value="1"/>
</dbReference>
<dbReference type="Pfam" id="PF00455">
    <property type="entry name" value="DeoRC"/>
    <property type="match status" value="1"/>
</dbReference>
<dbReference type="PROSITE" id="PS00894">
    <property type="entry name" value="HTH_DEOR_1"/>
    <property type="match status" value="1"/>
</dbReference>
<sequence length="300" mass="32593">MNSNAATRSGNGDAVMKTAIERRMEIVNIVGLRGKVHVDDLATLFNVTGATIRADLRFLEQNGFIVRSYGFAIMNKGALNRFVASQKDQHVDDSKAVDPNDLADVTVHEQSDDLAASGQISDQNRHIGQIITGLLDANSTIFIDANDMIRHSLDTVSDFASVAIITHDLGLMQQLVKYDSLDVIMPGGTVNPDTMQFTGAKMLNSLKCNRFNKAIIKVDGFNKKLGFFAQSEFDAELAKVLCQISEEVIVVADSKTLASSNAYWIGDVDMIDTLVSDQNLPDDLGAYLESKSVTVITANG</sequence>
<dbReference type="PATRIC" id="fig|754436.4.peg.4560"/>
<reference evidence="5 6" key="1">
    <citation type="submission" date="2015-05" db="EMBL/GenBank/DDBJ databases">
        <title>Photobacterium galathea sp. nov.</title>
        <authorList>
            <person name="Machado H."/>
            <person name="Gram L."/>
        </authorList>
    </citation>
    <scope>NUCLEOTIDE SEQUENCE [LARGE SCALE GENOMIC DNA]</scope>
    <source>
        <strain evidence="5 6">DSM 25995</strain>
    </source>
</reference>